<dbReference type="SMART" id="SM00028">
    <property type="entry name" value="TPR"/>
    <property type="match status" value="5"/>
</dbReference>
<feature type="domain" description="Bacterial transcriptional activator" evidence="2">
    <location>
        <begin position="102"/>
        <end position="240"/>
    </location>
</feature>
<proteinExistence type="predicted"/>
<reference evidence="3 4" key="1">
    <citation type="submission" date="2019-03" db="EMBL/GenBank/DDBJ databases">
        <title>Draft genome sequences of novel Actinobacteria.</title>
        <authorList>
            <person name="Sahin N."/>
            <person name="Ay H."/>
            <person name="Saygin H."/>
        </authorList>
    </citation>
    <scope>NUCLEOTIDE SEQUENCE [LARGE SCALE GENOMIC DNA]</scope>
    <source>
        <strain evidence="3 4">7K502</strain>
    </source>
</reference>
<dbReference type="PRINTS" id="PR00364">
    <property type="entry name" value="DISEASERSIST"/>
</dbReference>
<dbReference type="OrthoDB" id="3661636at2"/>
<protein>
    <submittedName>
        <fullName evidence="3">Tetratricopeptide repeat protein</fullName>
    </submittedName>
</protein>
<dbReference type="Gene3D" id="3.40.50.300">
    <property type="entry name" value="P-loop containing nucleotide triphosphate hydrolases"/>
    <property type="match status" value="1"/>
</dbReference>
<name>A0A4R4XZM7_9PSEU</name>
<dbReference type="InterPro" id="IPR027417">
    <property type="entry name" value="P-loop_NTPase"/>
</dbReference>
<dbReference type="Gene3D" id="1.25.40.10">
    <property type="entry name" value="Tetratricopeptide repeat domain"/>
    <property type="match status" value="2"/>
</dbReference>
<gene>
    <name evidence="3" type="ORF">E1288_40830</name>
</gene>
<dbReference type="Pfam" id="PF03704">
    <property type="entry name" value="BTAD"/>
    <property type="match status" value="1"/>
</dbReference>
<dbReference type="InterPro" id="IPR019734">
    <property type="entry name" value="TPR_rpt"/>
</dbReference>
<dbReference type="Proteomes" id="UP000294947">
    <property type="component" value="Unassembled WGS sequence"/>
</dbReference>
<dbReference type="Pfam" id="PF00931">
    <property type="entry name" value="NB-ARC"/>
    <property type="match status" value="1"/>
</dbReference>
<evidence type="ECO:0000313" key="4">
    <source>
        <dbReference type="Proteomes" id="UP000294947"/>
    </source>
</evidence>
<accession>A0A4R4XZM7</accession>
<keyword evidence="4" id="KW-1185">Reference proteome</keyword>
<dbReference type="EMBL" id="SMKW01000099">
    <property type="protein sequence ID" value="TDD37185.1"/>
    <property type="molecule type" value="Genomic_DNA"/>
</dbReference>
<dbReference type="RefSeq" id="WP_132494036.1">
    <property type="nucleotide sequence ID" value="NZ_SMKW01000099.1"/>
</dbReference>
<dbReference type="SUPFAM" id="SSF52540">
    <property type="entry name" value="P-loop containing nucleoside triphosphate hydrolases"/>
    <property type="match status" value="1"/>
</dbReference>
<dbReference type="InterPro" id="IPR005158">
    <property type="entry name" value="BTAD"/>
</dbReference>
<dbReference type="PANTHER" id="PTHR47691">
    <property type="entry name" value="REGULATOR-RELATED"/>
    <property type="match status" value="1"/>
</dbReference>
<dbReference type="InterPro" id="IPR002182">
    <property type="entry name" value="NB-ARC"/>
</dbReference>
<dbReference type="GO" id="GO:0003677">
    <property type="term" value="F:DNA binding"/>
    <property type="evidence" value="ECO:0007669"/>
    <property type="project" value="InterPro"/>
</dbReference>
<dbReference type="InterPro" id="IPR036388">
    <property type="entry name" value="WH-like_DNA-bd_sf"/>
</dbReference>
<dbReference type="InterPro" id="IPR016032">
    <property type="entry name" value="Sig_transdc_resp-reg_C-effctor"/>
</dbReference>
<evidence type="ECO:0000256" key="1">
    <source>
        <dbReference type="SAM" id="MobiDB-lite"/>
    </source>
</evidence>
<dbReference type="SUPFAM" id="SSF46894">
    <property type="entry name" value="C-terminal effector domain of the bipartite response regulators"/>
    <property type="match status" value="1"/>
</dbReference>
<comment type="caution">
    <text evidence="3">The sequence shown here is derived from an EMBL/GenBank/DDBJ whole genome shotgun (WGS) entry which is preliminary data.</text>
</comment>
<dbReference type="GO" id="GO:0006355">
    <property type="term" value="P:regulation of DNA-templated transcription"/>
    <property type="evidence" value="ECO:0007669"/>
    <property type="project" value="InterPro"/>
</dbReference>
<dbReference type="PANTHER" id="PTHR47691:SF3">
    <property type="entry name" value="HTH-TYPE TRANSCRIPTIONAL REGULATOR RV0890C-RELATED"/>
    <property type="match status" value="1"/>
</dbReference>
<evidence type="ECO:0000259" key="2">
    <source>
        <dbReference type="SMART" id="SM01043"/>
    </source>
</evidence>
<sequence length="961" mass="107602">MDFKICGRVQLRSDGAWHAEWLNSKKARGMLGVLLTRPRTVFPVGILREWLWGPDAGSIQQIKPTLQSHVSKIRTSLENLGIDARLEHVNSGYRLDAAPDQVDLHRAKQLLTDAHAAIQKSEYEQACENLTAALTMVREPPLLELETGPAAEFRQRTERNIVLPSHYALLKSRLRIGQPELVLATLDDLQPEHELNTTLAKRRLDAFWATGRFDEATEYHLRVRRRLRDGDLFEEADDLLAYFNQNRPSIPTPRRPLEEAPDYRVKPRRFPTGHDHLTGREALLSELDSVTDHGRRTALVVLTGTAGIGKTALAVHWARSVRKHFPDGHICLDLRGFSDYPRLECGDVVRRLLQLFHSSADRLAEETAQLERLADIIGDRRLLLIFDNVESAEQITPLLDTSPDSLIVVTSRHHLTEFSLHHGATEINVPTVSPDATRQWMRAAIGPRCHQEPAAVNALVEMCAGIPFVFRLVSQYAKERPGSSLREIARILRDEHWLLDVGESADRAAGTIRASFGLSYRALPTEPRRAFRLIGLHPVPIMSLGAAVALVGGPLDAARKDLDTLVHANLVEQTTGHFALHDLLHEFAAEQAQTDESTITQDAALVRILDWYLYTAKNAEKAMFPYSPGVPDLEHECQIQAEEFVDDQAAFNWYVEEQAAMIAAVHLAYRRGQHAHSWRLANHLKEPLKRMGAYHSALDCLKLGLSSAEATEDRQGISGTLNNLGYICMSMNKFKDAHAYFTSAYELFREIEHAEGTAIALHNLAYQRFRTNDLDAAWQLFNEALNFEHEHGLDQARAGTLRHLGLLWKARGDLVRANVTLHRALELFESLEQAGAPQSGRVLSDISQLYLDRGDTRAAIDYGERALALHSRSHDLASFGETCLALTTAYSRQGHQRAAVECARESIRICWRTGDADTEARALELLSRELEASGQSEAASEGRARAAELRRDTGNETSSPT</sequence>
<organism evidence="3 4">
    <name type="scientific">Saccharopolyspora elongata</name>
    <dbReference type="NCBI Taxonomy" id="2530387"/>
    <lineage>
        <taxon>Bacteria</taxon>
        <taxon>Bacillati</taxon>
        <taxon>Actinomycetota</taxon>
        <taxon>Actinomycetes</taxon>
        <taxon>Pseudonocardiales</taxon>
        <taxon>Pseudonocardiaceae</taxon>
        <taxon>Saccharopolyspora</taxon>
    </lineage>
</organism>
<dbReference type="Gene3D" id="1.10.10.10">
    <property type="entry name" value="Winged helix-like DNA-binding domain superfamily/Winged helix DNA-binding domain"/>
    <property type="match status" value="1"/>
</dbReference>
<feature type="region of interest" description="Disordered" evidence="1">
    <location>
        <begin position="930"/>
        <end position="961"/>
    </location>
</feature>
<dbReference type="AlphaFoldDB" id="A0A4R4XZM7"/>
<dbReference type="Pfam" id="PF13424">
    <property type="entry name" value="TPR_12"/>
    <property type="match status" value="1"/>
</dbReference>
<dbReference type="GO" id="GO:0043531">
    <property type="term" value="F:ADP binding"/>
    <property type="evidence" value="ECO:0007669"/>
    <property type="project" value="InterPro"/>
</dbReference>
<dbReference type="InterPro" id="IPR011990">
    <property type="entry name" value="TPR-like_helical_dom_sf"/>
</dbReference>
<feature type="compositionally biased region" description="Basic and acidic residues" evidence="1">
    <location>
        <begin position="940"/>
        <end position="954"/>
    </location>
</feature>
<dbReference type="SMART" id="SM01043">
    <property type="entry name" value="BTAD"/>
    <property type="match status" value="1"/>
</dbReference>
<evidence type="ECO:0000313" key="3">
    <source>
        <dbReference type="EMBL" id="TDD37185.1"/>
    </source>
</evidence>
<dbReference type="SUPFAM" id="SSF48452">
    <property type="entry name" value="TPR-like"/>
    <property type="match status" value="2"/>
</dbReference>